<evidence type="ECO:0000256" key="1">
    <source>
        <dbReference type="ARBA" id="ARBA00022490"/>
    </source>
</evidence>
<dbReference type="AlphaFoldDB" id="A0A139BXV7"/>
<feature type="domain" description="OB-fold nucleic acid binding" evidence="8">
    <location>
        <begin position="14"/>
        <end position="112"/>
    </location>
</feature>
<evidence type="ECO:0000259" key="8">
    <source>
        <dbReference type="Pfam" id="PF13742"/>
    </source>
</evidence>
<protein>
    <recommendedName>
        <fullName evidence="5">Exodeoxyribonuclease 7 large subunit</fullName>
        <ecNumber evidence="5">3.1.11.6</ecNumber>
    </recommendedName>
    <alternativeName>
        <fullName evidence="5">Exodeoxyribonuclease VII large subunit</fullName>
        <shortName evidence="5">Exonuclease VII large subunit</shortName>
    </alternativeName>
</protein>
<dbReference type="EC" id="3.1.11.6" evidence="5"/>
<evidence type="ECO:0000256" key="4">
    <source>
        <dbReference type="ARBA" id="ARBA00022839"/>
    </source>
</evidence>
<evidence type="ECO:0000313" key="9">
    <source>
        <dbReference type="EMBL" id="KXS33857.1"/>
    </source>
</evidence>
<dbReference type="GO" id="GO:0006308">
    <property type="term" value="P:DNA catabolic process"/>
    <property type="evidence" value="ECO:0007669"/>
    <property type="project" value="UniProtKB-UniRule"/>
</dbReference>
<keyword evidence="3 5" id="KW-0378">Hydrolase</keyword>
<feature type="domain" description="Exonuclease VII large subunit C-terminal" evidence="7">
    <location>
        <begin position="135"/>
        <end position="444"/>
    </location>
</feature>
<keyword evidence="1 5" id="KW-0963">Cytoplasm</keyword>
<comment type="caution">
    <text evidence="9">The sequence shown here is derived from an EMBL/GenBank/DDBJ whole genome shotgun (WGS) entry which is preliminary data.</text>
</comment>
<evidence type="ECO:0000256" key="3">
    <source>
        <dbReference type="ARBA" id="ARBA00022801"/>
    </source>
</evidence>
<proteinExistence type="inferred from homology"/>
<comment type="function">
    <text evidence="5">Bidirectionally degrades single-stranded DNA into large acid-insoluble oligonucleotides, which are then degraded further into small acid-soluble oligonucleotides.</text>
</comment>
<gene>
    <name evidence="5" type="primary">xseA</name>
    <name evidence="9" type="ORF">AWT59_0072</name>
</gene>
<dbReference type="GO" id="GO:0005737">
    <property type="term" value="C:cytoplasm"/>
    <property type="evidence" value="ECO:0007669"/>
    <property type="project" value="UniProtKB-SubCell"/>
</dbReference>
<evidence type="ECO:0000259" key="7">
    <source>
        <dbReference type="Pfam" id="PF02601"/>
    </source>
</evidence>
<sequence length="453" mass="50652">MNSDLFFEEKARVYRVSELNYTIKQLLESSIPLLWVRGEISNLVKAASGHFYFSLKDDQAQVRCVMFRHKNVLLNQQYGKEQISNGQQVEVLAVATLYEQRGDFQLTVEQMRPAGLGVLYEKFERLKQLLQSEGMFAAERKLPLPAFPKCIGVITSPQAAALRDVLSTLRMRLPGAPVVLYPTPVQGTGSAEKIAAAIQLANRRAECDVLIVCRGGGSIEDLWAFNEEVVARAIAVSKIPIVSGVGHETDFTIADFVADERAPTPTAAAQRVAPDRHALLRGLQGQAQHLQRAQRNRLQNAMQTLDYLQRRLVHPAQQLQRQARQLDQLQQRMQRAFAYRKQHQNWQWQSLAQRLRTASGDFDRLQDKQDNLAGRLIKAMHAGQTQRLGRVDNAAQHLIMLDPTKVLARGYSMVQDASGAVVSDAGLLAIGAELRITFAKGWARTAVKERGGE</sequence>
<dbReference type="EMBL" id="LSLI01000001">
    <property type="protein sequence ID" value="KXS33857.1"/>
    <property type="molecule type" value="Genomic_DNA"/>
</dbReference>
<name>A0A139BXV7_9PROT</name>
<dbReference type="CDD" id="cd04489">
    <property type="entry name" value="ExoVII_LU_OBF"/>
    <property type="match status" value="1"/>
</dbReference>
<keyword evidence="4 5" id="KW-0269">Exonuclease</keyword>
<dbReference type="InterPro" id="IPR003753">
    <property type="entry name" value="Exonuc_VII_L"/>
</dbReference>
<accession>A0A139BXV7</accession>
<dbReference type="GO" id="GO:0008855">
    <property type="term" value="F:exodeoxyribonuclease VII activity"/>
    <property type="evidence" value="ECO:0007669"/>
    <property type="project" value="UniProtKB-UniRule"/>
</dbReference>
<dbReference type="HAMAP" id="MF_00378">
    <property type="entry name" value="Exonuc_7_L"/>
    <property type="match status" value="1"/>
</dbReference>
<dbReference type="PATRIC" id="fig|1796491.3.peg.79"/>
<evidence type="ECO:0000256" key="5">
    <source>
        <dbReference type="HAMAP-Rule" id="MF_00378"/>
    </source>
</evidence>
<reference evidence="9 10" key="1">
    <citation type="submission" date="2016-02" db="EMBL/GenBank/DDBJ databases">
        <authorList>
            <person name="Wen L."/>
            <person name="He K."/>
            <person name="Yang H."/>
        </authorList>
    </citation>
    <scope>NUCLEOTIDE SEQUENCE [LARGE SCALE GENOMIC DNA]</scope>
    <source>
        <strain evidence="9">ShG14-8</strain>
    </source>
</reference>
<dbReference type="InterPro" id="IPR020579">
    <property type="entry name" value="Exonuc_VII_lsu_C"/>
</dbReference>
<evidence type="ECO:0000256" key="2">
    <source>
        <dbReference type="ARBA" id="ARBA00022722"/>
    </source>
</evidence>
<dbReference type="PANTHER" id="PTHR30008:SF0">
    <property type="entry name" value="EXODEOXYRIBONUCLEASE 7 LARGE SUBUNIT"/>
    <property type="match status" value="1"/>
</dbReference>
<comment type="similarity">
    <text evidence="5 6">Belongs to the XseA family.</text>
</comment>
<dbReference type="GO" id="GO:0003676">
    <property type="term" value="F:nucleic acid binding"/>
    <property type="evidence" value="ECO:0007669"/>
    <property type="project" value="InterPro"/>
</dbReference>
<evidence type="ECO:0000313" key="10">
    <source>
        <dbReference type="Proteomes" id="UP000070578"/>
    </source>
</evidence>
<keyword evidence="2 5" id="KW-0540">Nuclease</keyword>
<comment type="catalytic activity">
    <reaction evidence="5 6">
        <text>Exonucleolytic cleavage in either 5'- to 3'- or 3'- to 5'-direction to yield nucleoside 5'-phosphates.</text>
        <dbReference type="EC" id="3.1.11.6"/>
    </reaction>
</comment>
<dbReference type="Proteomes" id="UP000070578">
    <property type="component" value="Unassembled WGS sequence"/>
</dbReference>
<dbReference type="PANTHER" id="PTHR30008">
    <property type="entry name" value="EXODEOXYRIBONUCLEASE 7 LARGE SUBUNIT"/>
    <property type="match status" value="1"/>
</dbReference>
<reference evidence="9 10" key="2">
    <citation type="submission" date="2016-03" db="EMBL/GenBank/DDBJ databases">
        <title>New uncultured bacterium of the family Gallionellaceae from acid mine drainage: description and reconstruction of genome based on metagenomic analysis of microbial community.</title>
        <authorList>
            <person name="Kadnikov V."/>
            <person name="Ivasenko D."/>
            <person name="Beletsky A."/>
            <person name="Mardanov A."/>
            <person name="Danilova E."/>
            <person name="Pimenov N."/>
            <person name="Karnachuk O."/>
            <person name="Ravin N."/>
        </authorList>
    </citation>
    <scope>NUCLEOTIDE SEQUENCE [LARGE SCALE GENOMIC DNA]</scope>
    <source>
        <strain evidence="9">ShG14-8</strain>
    </source>
</reference>
<dbReference type="GO" id="GO:0009318">
    <property type="term" value="C:exodeoxyribonuclease VII complex"/>
    <property type="evidence" value="ECO:0007669"/>
    <property type="project" value="UniProtKB-UniRule"/>
</dbReference>
<dbReference type="Pfam" id="PF02601">
    <property type="entry name" value="Exonuc_VII_L"/>
    <property type="match status" value="1"/>
</dbReference>
<evidence type="ECO:0000256" key="6">
    <source>
        <dbReference type="RuleBase" id="RU004355"/>
    </source>
</evidence>
<comment type="subunit">
    <text evidence="5">Heterooligomer composed of large and small subunits.</text>
</comment>
<comment type="subcellular location">
    <subcellularLocation>
        <location evidence="5 6">Cytoplasm</location>
    </subcellularLocation>
</comment>
<dbReference type="NCBIfam" id="TIGR00237">
    <property type="entry name" value="xseA"/>
    <property type="match status" value="1"/>
</dbReference>
<organism evidence="9 10">
    <name type="scientific">Candidatus Gallionella acididurans</name>
    <dbReference type="NCBI Taxonomy" id="1796491"/>
    <lineage>
        <taxon>Bacteria</taxon>
        <taxon>Pseudomonadati</taxon>
        <taxon>Pseudomonadota</taxon>
        <taxon>Betaproteobacteria</taxon>
        <taxon>Nitrosomonadales</taxon>
        <taxon>Gallionellaceae</taxon>
        <taxon>Gallionella</taxon>
    </lineage>
</organism>
<dbReference type="Pfam" id="PF13742">
    <property type="entry name" value="tRNA_anti_2"/>
    <property type="match status" value="1"/>
</dbReference>
<dbReference type="InterPro" id="IPR025824">
    <property type="entry name" value="OB-fold_nuc-bd_dom"/>
</dbReference>